<evidence type="ECO:0000256" key="1">
    <source>
        <dbReference type="SAM" id="Phobius"/>
    </source>
</evidence>
<evidence type="ECO:0000313" key="3">
    <source>
        <dbReference type="Proteomes" id="UP000484015"/>
    </source>
</evidence>
<name>A0A6L6Q8D0_9BURK</name>
<feature type="transmembrane region" description="Helical" evidence="1">
    <location>
        <begin position="30"/>
        <end position="49"/>
    </location>
</feature>
<gene>
    <name evidence="2" type="ORF">GM668_27760</name>
</gene>
<protein>
    <submittedName>
        <fullName evidence="2">Uncharacterized protein</fullName>
    </submittedName>
</protein>
<keyword evidence="3" id="KW-1185">Reference proteome</keyword>
<dbReference type="AlphaFoldDB" id="A0A6L6Q8D0"/>
<proteinExistence type="predicted"/>
<dbReference type="EMBL" id="WNLA01000032">
    <property type="protein sequence ID" value="MTW05880.1"/>
    <property type="molecule type" value="Genomic_DNA"/>
</dbReference>
<keyword evidence="1" id="KW-0472">Membrane</keyword>
<sequence>MRNFPLMYFIAMAFASTIYGLETVTGQHTWVGTLAGAWLLAQVLGLVLYKFKIGIAESQFWDFWSDASDGGIDNPMRRRLAWFFHGVLVHFSMLQYDLGVAATIVRKPPE</sequence>
<feature type="transmembrane region" description="Helical" evidence="1">
    <location>
        <begin position="82"/>
        <end position="105"/>
    </location>
</feature>
<keyword evidence="1" id="KW-1133">Transmembrane helix</keyword>
<evidence type="ECO:0000313" key="2">
    <source>
        <dbReference type="EMBL" id="MTW05880.1"/>
    </source>
</evidence>
<dbReference type="RefSeq" id="WP_155442223.1">
    <property type="nucleotide sequence ID" value="NZ_WNLA01000032.1"/>
</dbReference>
<keyword evidence="1" id="KW-0812">Transmembrane</keyword>
<reference evidence="2 3" key="1">
    <citation type="submission" date="2019-11" db="EMBL/GenBank/DDBJ databases">
        <title>Type strains purchased from KCTC, JCM and DSMZ.</title>
        <authorList>
            <person name="Lu H."/>
        </authorList>
    </citation>
    <scope>NUCLEOTIDE SEQUENCE [LARGE SCALE GENOMIC DNA]</scope>
    <source>
        <strain evidence="2 3">KCTC 42409</strain>
    </source>
</reference>
<organism evidence="2 3">
    <name type="scientific">Pseudoduganella ginsengisoli</name>
    <dbReference type="NCBI Taxonomy" id="1462440"/>
    <lineage>
        <taxon>Bacteria</taxon>
        <taxon>Pseudomonadati</taxon>
        <taxon>Pseudomonadota</taxon>
        <taxon>Betaproteobacteria</taxon>
        <taxon>Burkholderiales</taxon>
        <taxon>Oxalobacteraceae</taxon>
        <taxon>Telluria group</taxon>
        <taxon>Pseudoduganella</taxon>
    </lineage>
</organism>
<accession>A0A6L6Q8D0</accession>
<dbReference type="Proteomes" id="UP000484015">
    <property type="component" value="Unassembled WGS sequence"/>
</dbReference>
<dbReference type="OrthoDB" id="9815010at2"/>
<comment type="caution">
    <text evidence="2">The sequence shown here is derived from an EMBL/GenBank/DDBJ whole genome shotgun (WGS) entry which is preliminary data.</text>
</comment>